<evidence type="ECO:0000313" key="4">
    <source>
        <dbReference type="Proteomes" id="UP001652564"/>
    </source>
</evidence>
<proteinExistence type="predicted"/>
<keyword evidence="4" id="KW-1185">Reference proteome</keyword>
<dbReference type="InterPro" id="IPR052698">
    <property type="entry name" value="MoCofactor_Util/Proc"/>
</dbReference>
<dbReference type="Pfam" id="PF02625">
    <property type="entry name" value="XdhC_CoxI"/>
    <property type="match status" value="1"/>
</dbReference>
<dbReference type="PANTHER" id="PTHR30388">
    <property type="entry name" value="ALDEHYDE OXIDOREDUCTASE MOLYBDENUM COFACTOR ASSEMBLY PROTEIN"/>
    <property type="match status" value="1"/>
</dbReference>
<gene>
    <name evidence="3" type="primary">xdhC</name>
    <name evidence="3" type="ORF">OEZ71_18520</name>
</gene>
<accession>A0ABT2ZT12</accession>
<dbReference type="InterPro" id="IPR003777">
    <property type="entry name" value="XdhC_CoxI"/>
</dbReference>
<evidence type="ECO:0000313" key="3">
    <source>
        <dbReference type="EMBL" id="MCV2874295.1"/>
    </source>
</evidence>
<feature type="domain" description="XdhC- CoxI" evidence="1">
    <location>
        <begin position="12"/>
        <end position="71"/>
    </location>
</feature>
<evidence type="ECO:0000259" key="2">
    <source>
        <dbReference type="Pfam" id="PF13478"/>
    </source>
</evidence>
<dbReference type="EMBL" id="JAOWKZ010000005">
    <property type="protein sequence ID" value="MCV2874295.1"/>
    <property type="molecule type" value="Genomic_DNA"/>
</dbReference>
<dbReference type="InterPro" id="IPR014308">
    <property type="entry name" value="Xanthine_DH_XdhC"/>
</dbReference>
<dbReference type="Pfam" id="PF13478">
    <property type="entry name" value="XdhC_C"/>
    <property type="match status" value="1"/>
</dbReference>
<dbReference type="InterPro" id="IPR036291">
    <property type="entry name" value="NAD(P)-bd_dom_sf"/>
</dbReference>
<organism evidence="3 4">
    <name type="scientific">Albidovulum litorale</name>
    <dbReference type="NCBI Taxonomy" id="2984134"/>
    <lineage>
        <taxon>Bacteria</taxon>
        <taxon>Pseudomonadati</taxon>
        <taxon>Pseudomonadota</taxon>
        <taxon>Alphaproteobacteria</taxon>
        <taxon>Rhodobacterales</taxon>
        <taxon>Paracoccaceae</taxon>
        <taxon>Albidovulum</taxon>
    </lineage>
</organism>
<name>A0ABT2ZT12_9RHOB</name>
<feature type="domain" description="XdhC Rossmann" evidence="2">
    <location>
        <begin position="161"/>
        <end position="301"/>
    </location>
</feature>
<evidence type="ECO:0000259" key="1">
    <source>
        <dbReference type="Pfam" id="PF02625"/>
    </source>
</evidence>
<comment type="caution">
    <text evidence="3">The sequence shown here is derived from an EMBL/GenBank/DDBJ whole genome shotgun (WGS) entry which is preliminary data.</text>
</comment>
<reference evidence="3 4" key="1">
    <citation type="submission" date="2022-10" db="EMBL/GenBank/DDBJ databases">
        <title>Defluviimonas sp. nov., isolated from ocean surface sediments.</title>
        <authorList>
            <person name="He W."/>
            <person name="Wang L."/>
            <person name="Zhang D.-F."/>
        </authorList>
    </citation>
    <scope>NUCLEOTIDE SEQUENCE [LARGE SCALE GENOMIC DNA]</scope>
    <source>
        <strain evidence="3 4">WL0050</strain>
    </source>
</reference>
<dbReference type="Gene3D" id="3.40.50.720">
    <property type="entry name" value="NAD(P)-binding Rossmann-like Domain"/>
    <property type="match status" value="1"/>
</dbReference>
<dbReference type="PANTHER" id="PTHR30388:SF6">
    <property type="entry name" value="XANTHINE DEHYDROGENASE SUBUNIT A-RELATED"/>
    <property type="match status" value="1"/>
</dbReference>
<dbReference type="NCBIfam" id="TIGR02964">
    <property type="entry name" value="xanthine_xdhC"/>
    <property type="match status" value="1"/>
</dbReference>
<dbReference type="InterPro" id="IPR027051">
    <property type="entry name" value="XdhC_Rossmann_dom"/>
</dbReference>
<dbReference type="SUPFAM" id="SSF51735">
    <property type="entry name" value="NAD(P)-binding Rossmann-fold domains"/>
    <property type="match status" value="1"/>
</dbReference>
<dbReference type="RefSeq" id="WP_263741572.1">
    <property type="nucleotide sequence ID" value="NZ_JAOWKZ010000005.1"/>
</dbReference>
<dbReference type="Proteomes" id="UP001652564">
    <property type="component" value="Unassembled WGS sequence"/>
</dbReference>
<sequence>MSFDRETLTRAVAEHGAVARVVVAEVKGSAPREEGAAMLVWAGGQSGTIGGGALEYEAAAKARDMLADGGDDRLDRMPLGPALNQCCGGAVVLLSEVWGAERLATLGDGTVIARPLPGTTGEMPLSVRRILNRARGEGFRPVPRILHGWMVEPVTAPMRDIWIWGAGHVGRALVSVLAPLPGLRLTWIDTDAARFPDVPEGVVRKIAANPADLVPDAPGHAEHLVLTFSHALDLEICHRLLGHGFGMAGLIGSATKWARFRSRLKALGHADGQIDRIRCPIGDPSLGKHPQAIAVGVATEVLKAKTAQNSQKERAG</sequence>
<protein>
    <submittedName>
        <fullName evidence="3">Xanthine dehydrogenase accessory protein XdhC</fullName>
    </submittedName>
</protein>